<comment type="caution">
    <text evidence="1">The sequence shown here is derived from an EMBL/GenBank/DDBJ whole genome shotgun (WGS) entry which is preliminary data.</text>
</comment>
<gene>
    <name evidence="1" type="ORF">DFQ27_008898</name>
</gene>
<dbReference type="EMBL" id="JAAAJB010000772">
    <property type="protein sequence ID" value="KAG0251266.1"/>
    <property type="molecule type" value="Genomic_DNA"/>
</dbReference>
<name>A0A9P6TYC2_9FUNG</name>
<dbReference type="Proteomes" id="UP000807716">
    <property type="component" value="Unassembled WGS sequence"/>
</dbReference>
<accession>A0A9P6TYC2</accession>
<evidence type="ECO:0000313" key="1">
    <source>
        <dbReference type="EMBL" id="KAG0251266.1"/>
    </source>
</evidence>
<organism evidence="1 2">
    <name type="scientific">Actinomortierella ambigua</name>
    <dbReference type="NCBI Taxonomy" id="1343610"/>
    <lineage>
        <taxon>Eukaryota</taxon>
        <taxon>Fungi</taxon>
        <taxon>Fungi incertae sedis</taxon>
        <taxon>Mucoromycota</taxon>
        <taxon>Mortierellomycotina</taxon>
        <taxon>Mortierellomycetes</taxon>
        <taxon>Mortierellales</taxon>
        <taxon>Mortierellaceae</taxon>
        <taxon>Actinomortierella</taxon>
    </lineage>
</organism>
<proteinExistence type="predicted"/>
<keyword evidence="2" id="KW-1185">Reference proteome</keyword>
<protein>
    <submittedName>
        <fullName evidence="1">Uncharacterized protein</fullName>
    </submittedName>
</protein>
<sequence length="69" mass="8058">MKPSYDQLLDRFQGFGTLEFGRPREIIDVGHEYGKATLAKWEKQGRLQLLVATEKVQQRAARRVRRNSI</sequence>
<reference evidence="1" key="1">
    <citation type="journal article" date="2020" name="Fungal Divers.">
        <title>Resolving the Mortierellaceae phylogeny through synthesis of multi-gene phylogenetics and phylogenomics.</title>
        <authorList>
            <person name="Vandepol N."/>
            <person name="Liber J."/>
            <person name="Desiro A."/>
            <person name="Na H."/>
            <person name="Kennedy M."/>
            <person name="Barry K."/>
            <person name="Grigoriev I.V."/>
            <person name="Miller A.N."/>
            <person name="O'Donnell K."/>
            <person name="Stajich J.E."/>
            <person name="Bonito G."/>
        </authorList>
    </citation>
    <scope>NUCLEOTIDE SEQUENCE</scope>
    <source>
        <strain evidence="1">BC1065</strain>
    </source>
</reference>
<dbReference type="AlphaFoldDB" id="A0A9P6TYC2"/>
<evidence type="ECO:0000313" key="2">
    <source>
        <dbReference type="Proteomes" id="UP000807716"/>
    </source>
</evidence>